<dbReference type="InterPro" id="IPR011263">
    <property type="entry name" value="DNA-dir_RNA_pol_RpoA/D/Rpb3"/>
</dbReference>
<proteinExistence type="inferred from homology"/>
<dbReference type="InterPro" id="IPR011260">
    <property type="entry name" value="RNAP_asu_C"/>
</dbReference>
<evidence type="ECO:0000256" key="7">
    <source>
        <dbReference type="ARBA" id="ARBA00023163"/>
    </source>
</evidence>
<evidence type="ECO:0000256" key="1">
    <source>
        <dbReference type="ARBA" id="ARBA00007123"/>
    </source>
</evidence>
<dbReference type="InterPro" id="IPR011262">
    <property type="entry name" value="DNA-dir_RNA_pol_insert"/>
</dbReference>
<feature type="region of interest" description="Alpha C-terminal domain (alpha-CTD)" evidence="11">
    <location>
        <begin position="260"/>
        <end position="333"/>
    </location>
</feature>
<accession>A0A6P1G9E5</accession>
<dbReference type="KEGG" id="nef:GP480_01155"/>
<keyword evidence="6 11" id="KW-0548">Nucleotidyltransferase</keyword>
<evidence type="ECO:0000259" key="12">
    <source>
        <dbReference type="SMART" id="SM00662"/>
    </source>
</evidence>
<keyword evidence="7 11" id="KW-0804">Transcription</keyword>
<comment type="function">
    <text evidence="11">DNA-dependent RNA polymerase catalyzes the transcription of DNA into RNA using the four ribonucleoside triphosphates as substrates.</text>
</comment>
<dbReference type="Gene3D" id="2.170.120.12">
    <property type="entry name" value="DNA-directed RNA polymerase, insert domain"/>
    <property type="match status" value="1"/>
</dbReference>
<evidence type="ECO:0000256" key="2">
    <source>
        <dbReference type="ARBA" id="ARBA00012418"/>
    </source>
</evidence>
<dbReference type="HAMAP" id="MF_00059">
    <property type="entry name" value="RNApol_bact_RpoA"/>
    <property type="match status" value="1"/>
</dbReference>
<dbReference type="GO" id="GO:0000428">
    <property type="term" value="C:DNA-directed RNA polymerase complex"/>
    <property type="evidence" value="ECO:0007669"/>
    <property type="project" value="UniProtKB-KW"/>
</dbReference>
<dbReference type="GO" id="GO:0046983">
    <property type="term" value="F:protein dimerization activity"/>
    <property type="evidence" value="ECO:0007669"/>
    <property type="project" value="InterPro"/>
</dbReference>
<evidence type="ECO:0000256" key="6">
    <source>
        <dbReference type="ARBA" id="ARBA00022695"/>
    </source>
</evidence>
<dbReference type="InterPro" id="IPR036603">
    <property type="entry name" value="RBP11-like"/>
</dbReference>
<dbReference type="NCBIfam" id="TIGR02027">
    <property type="entry name" value="rpoA"/>
    <property type="match status" value="1"/>
</dbReference>
<reference evidence="13 14" key="2">
    <citation type="journal article" date="2020" name="MBio">
        <title>Isolation and Molecular Analysis of a Novel Neorickettsia Species That Causes Potomac Horse Fever.</title>
        <authorList>
            <person name="Teymournejad O."/>
            <person name="Lin M."/>
            <person name="Bekebrede H."/>
            <person name="Kamr A."/>
            <person name="Toribio R.E."/>
            <person name="Arroyo L.G."/>
            <person name="Baird J.D."/>
            <person name="Rikihisa Y."/>
        </authorList>
    </citation>
    <scope>NUCLEOTIDE SEQUENCE [LARGE SCALE GENOMIC DNA]</scope>
    <source>
        <strain evidence="13 14">Fin17</strain>
    </source>
</reference>
<dbReference type="FunFam" id="2.170.120.12:FF:000001">
    <property type="entry name" value="DNA-directed RNA polymerase subunit alpha"/>
    <property type="match status" value="1"/>
</dbReference>
<comment type="domain">
    <text evidence="11">The N-terminal domain is essential for RNAP assembly and basal transcription, whereas the C-terminal domain is involved in interaction with transcriptional regulators and with upstream promoter elements.</text>
</comment>
<organism evidence="13 14">
    <name type="scientific">Neorickettsia findlayensis</name>
    <dbReference type="NCBI Taxonomy" id="2686014"/>
    <lineage>
        <taxon>Bacteria</taxon>
        <taxon>Pseudomonadati</taxon>
        <taxon>Pseudomonadota</taxon>
        <taxon>Alphaproteobacteria</taxon>
        <taxon>Rickettsiales</taxon>
        <taxon>Anaplasmataceae</taxon>
        <taxon>Neorickettsia</taxon>
    </lineage>
</organism>
<name>A0A6P1G9E5_9RICK</name>
<feature type="region of interest" description="Alpha N-terminal domain (alpha-NTD)" evidence="11">
    <location>
        <begin position="1"/>
        <end position="239"/>
    </location>
</feature>
<protein>
    <recommendedName>
        <fullName evidence="3 11">DNA-directed RNA polymerase subunit alpha</fullName>
        <shortName evidence="11">RNAP subunit alpha</shortName>
        <ecNumber evidence="2 11">2.7.7.6</ecNumber>
    </recommendedName>
    <alternativeName>
        <fullName evidence="9 11">RNA polymerase subunit alpha</fullName>
    </alternativeName>
    <alternativeName>
        <fullName evidence="8 11">Transcriptase subunit alpha</fullName>
    </alternativeName>
</protein>
<dbReference type="Pfam" id="PF03118">
    <property type="entry name" value="RNA_pol_A_CTD"/>
    <property type="match status" value="1"/>
</dbReference>
<dbReference type="SMART" id="SM00662">
    <property type="entry name" value="RPOLD"/>
    <property type="match status" value="1"/>
</dbReference>
<evidence type="ECO:0000256" key="8">
    <source>
        <dbReference type="ARBA" id="ARBA00032524"/>
    </source>
</evidence>
<evidence type="ECO:0000256" key="11">
    <source>
        <dbReference type="HAMAP-Rule" id="MF_00059"/>
    </source>
</evidence>
<dbReference type="CDD" id="cd06928">
    <property type="entry name" value="RNAP_alpha_NTD"/>
    <property type="match status" value="1"/>
</dbReference>
<dbReference type="EMBL" id="CP047224">
    <property type="protein sequence ID" value="QHD65067.1"/>
    <property type="molecule type" value="Genomic_DNA"/>
</dbReference>
<dbReference type="Pfam" id="PF01000">
    <property type="entry name" value="RNA_pol_A_bac"/>
    <property type="match status" value="1"/>
</dbReference>
<evidence type="ECO:0000256" key="9">
    <source>
        <dbReference type="ARBA" id="ARBA00033070"/>
    </source>
</evidence>
<dbReference type="GO" id="GO:0006351">
    <property type="term" value="P:DNA-templated transcription"/>
    <property type="evidence" value="ECO:0007669"/>
    <property type="project" value="UniProtKB-UniRule"/>
</dbReference>
<sequence length="333" mass="35625">MSVVLSKGSLVDVFSSPSVVLNQIREGYSAEFIVEPLRVGFGLTIGNAMRRVLLSSLSGFAISAVGIKGLTHEFSCIPGVREDFADLALNLKKVVLKSISGATSGSLHLSVTGGGAVFSSMISPSRDFEVVNGDLLICNVAEGVSLEMEMKVSSGFGYVSSVSVKKDEYDLEGAVPIDAIYNPVRTVNFTVKPTSAGSFVGHDKLTLYVETNGAIDPKSAVLEASKILSAQARCFLNIADPEHRVHGVSSSVSTSDRNDASDLLSARIDRLYLSARARKCLNGENIVYIRDLVSRTEADLLKAPNFGRRSLEEVKKELFSKGLSLGMDLDNHG</sequence>
<keyword evidence="4 11" id="KW-0240">DNA-directed RNA polymerase</keyword>
<dbReference type="AlphaFoldDB" id="A0A6P1G9E5"/>
<dbReference type="GO" id="GO:0003677">
    <property type="term" value="F:DNA binding"/>
    <property type="evidence" value="ECO:0007669"/>
    <property type="project" value="UniProtKB-UniRule"/>
</dbReference>
<comment type="similarity">
    <text evidence="1 11">Belongs to the RNA polymerase alpha chain family.</text>
</comment>
<comment type="subunit">
    <text evidence="11">Homodimer. The RNAP catalytic core consists of 2 alpha, 1 beta, 1 beta' and 1 omega subunit. When a sigma factor is associated with the core the holoenzyme is formed, which can initiate transcription.</text>
</comment>
<dbReference type="InterPro" id="IPR036643">
    <property type="entry name" value="RNApol_insert_sf"/>
</dbReference>
<evidence type="ECO:0000256" key="5">
    <source>
        <dbReference type="ARBA" id="ARBA00022679"/>
    </source>
</evidence>
<keyword evidence="5 11" id="KW-0808">Transferase</keyword>
<dbReference type="Pfam" id="PF01193">
    <property type="entry name" value="RNA_pol_L"/>
    <property type="match status" value="1"/>
</dbReference>
<dbReference type="InterPro" id="IPR011773">
    <property type="entry name" value="DNA-dir_RpoA"/>
</dbReference>
<dbReference type="Proteomes" id="UP000464912">
    <property type="component" value="Chromosome"/>
</dbReference>
<dbReference type="SUPFAM" id="SSF55257">
    <property type="entry name" value="RBP11-like subunits of RNA polymerase"/>
    <property type="match status" value="1"/>
</dbReference>
<evidence type="ECO:0000256" key="10">
    <source>
        <dbReference type="ARBA" id="ARBA00048552"/>
    </source>
</evidence>
<dbReference type="Gene3D" id="3.30.1360.10">
    <property type="entry name" value="RNA polymerase, RBP11-like subunit"/>
    <property type="match status" value="1"/>
</dbReference>
<gene>
    <name evidence="11" type="primary">rpoA</name>
    <name evidence="13" type="ORF">GP480_01155</name>
</gene>
<dbReference type="Gene3D" id="1.10.150.20">
    <property type="entry name" value="5' to 3' exonuclease, C-terminal subdomain"/>
    <property type="match status" value="1"/>
</dbReference>
<dbReference type="RefSeq" id="WP_160095108.1">
    <property type="nucleotide sequence ID" value="NZ_CP047224.1"/>
</dbReference>
<dbReference type="SUPFAM" id="SSF47789">
    <property type="entry name" value="C-terminal domain of RNA polymerase alpha subunit"/>
    <property type="match status" value="1"/>
</dbReference>
<dbReference type="GO" id="GO:0005737">
    <property type="term" value="C:cytoplasm"/>
    <property type="evidence" value="ECO:0007669"/>
    <property type="project" value="UniProtKB-ARBA"/>
</dbReference>
<dbReference type="SUPFAM" id="SSF56553">
    <property type="entry name" value="Insert subdomain of RNA polymerase alpha subunit"/>
    <property type="match status" value="1"/>
</dbReference>
<evidence type="ECO:0000313" key="14">
    <source>
        <dbReference type="Proteomes" id="UP000464912"/>
    </source>
</evidence>
<dbReference type="GO" id="GO:0003899">
    <property type="term" value="F:DNA-directed RNA polymerase activity"/>
    <property type="evidence" value="ECO:0007669"/>
    <property type="project" value="UniProtKB-UniRule"/>
</dbReference>
<evidence type="ECO:0000256" key="4">
    <source>
        <dbReference type="ARBA" id="ARBA00022478"/>
    </source>
</evidence>
<keyword evidence="14" id="KW-1185">Reference proteome</keyword>
<dbReference type="EC" id="2.7.7.6" evidence="2 11"/>
<feature type="domain" description="DNA-directed RNA polymerase RpoA/D/Rpb3-type" evidence="12">
    <location>
        <begin position="29"/>
        <end position="238"/>
    </location>
</feature>
<evidence type="ECO:0000256" key="3">
    <source>
        <dbReference type="ARBA" id="ARBA00015972"/>
    </source>
</evidence>
<dbReference type="NCBIfam" id="NF003519">
    <property type="entry name" value="PRK05182.2-5"/>
    <property type="match status" value="1"/>
</dbReference>
<reference evidence="13 14" key="1">
    <citation type="journal article" date="2020" name="MBio">
        <title>Erratum for Teymournejad et al., 'Isolation and Molecular Analysis of a Novel Neorickettsia Species That Causes Potomac Horse Fever'.</title>
        <authorList>
            <person name="Teymournejad O."/>
            <person name="Lin M."/>
            <person name="Bekebrede H."/>
            <person name="Kamr A."/>
            <person name="Toribio R.E."/>
            <person name="Arroyo L.G."/>
            <person name="Baird J.D."/>
            <person name="Rikihisa Y."/>
        </authorList>
    </citation>
    <scope>NUCLEOTIDE SEQUENCE [LARGE SCALE GENOMIC DNA]</scope>
    <source>
        <strain evidence="13 14">Fin17</strain>
    </source>
</reference>
<evidence type="ECO:0000313" key="13">
    <source>
        <dbReference type="EMBL" id="QHD65067.1"/>
    </source>
</evidence>
<dbReference type="NCBIfam" id="NF003513">
    <property type="entry name" value="PRK05182.1-2"/>
    <property type="match status" value="1"/>
</dbReference>
<comment type="catalytic activity">
    <reaction evidence="10 11">
        <text>RNA(n) + a ribonucleoside 5'-triphosphate = RNA(n+1) + diphosphate</text>
        <dbReference type="Rhea" id="RHEA:21248"/>
        <dbReference type="Rhea" id="RHEA-COMP:14527"/>
        <dbReference type="Rhea" id="RHEA-COMP:17342"/>
        <dbReference type="ChEBI" id="CHEBI:33019"/>
        <dbReference type="ChEBI" id="CHEBI:61557"/>
        <dbReference type="ChEBI" id="CHEBI:140395"/>
        <dbReference type="EC" id="2.7.7.6"/>
    </reaction>
</comment>